<evidence type="ECO:0000313" key="3">
    <source>
        <dbReference type="EMBL" id="KRG17806.1"/>
    </source>
</evidence>
<dbReference type="Proteomes" id="UP000051494">
    <property type="component" value="Unassembled WGS sequence"/>
</dbReference>
<feature type="coiled-coil region" evidence="1">
    <location>
        <begin position="1401"/>
        <end position="1476"/>
    </location>
</feature>
<dbReference type="RefSeq" id="WP_057625199.1">
    <property type="nucleotide sequence ID" value="NZ_LKHV02000001.1"/>
</dbReference>
<evidence type="ECO:0000256" key="2">
    <source>
        <dbReference type="SAM" id="MobiDB-lite"/>
    </source>
</evidence>
<protein>
    <submittedName>
        <fullName evidence="3">Uncharacterized protein</fullName>
    </submittedName>
</protein>
<dbReference type="EMBL" id="LKHV01000012">
    <property type="protein sequence ID" value="KRG17806.1"/>
    <property type="molecule type" value="Genomic_DNA"/>
</dbReference>
<reference evidence="4" key="2">
    <citation type="journal article" date="2016" name="Genome Announc.">
        <title>Draft Genome Sequences of Two Novel Amoeba-Resistant Intranuclear Bacteria, 'Candidatus Berkiella cookevillensis' and 'Candidatus Berkiella aquae'.</title>
        <authorList>
            <person name="Mehari Y.T."/>
            <person name="Arivett B.A."/>
            <person name="Farone A.L."/>
            <person name="Gunderson J.H."/>
            <person name="Farone M.B."/>
        </authorList>
    </citation>
    <scope>NUCLEOTIDE SEQUENCE</scope>
    <source>
        <strain evidence="4">CC99</strain>
    </source>
</reference>
<evidence type="ECO:0000313" key="4">
    <source>
        <dbReference type="EMBL" id="MCS5709590.1"/>
    </source>
</evidence>
<proteinExistence type="predicted"/>
<evidence type="ECO:0000256" key="1">
    <source>
        <dbReference type="SAM" id="Coils"/>
    </source>
</evidence>
<dbReference type="EMBL" id="LKHV02000001">
    <property type="protein sequence ID" value="MCS5709590.1"/>
    <property type="molecule type" value="Genomic_DNA"/>
</dbReference>
<evidence type="ECO:0000313" key="5">
    <source>
        <dbReference type="Proteomes" id="UP000051494"/>
    </source>
</evidence>
<feature type="region of interest" description="Disordered" evidence="2">
    <location>
        <begin position="1489"/>
        <end position="1518"/>
    </location>
</feature>
<organism evidence="3">
    <name type="scientific">Candidatus Berkiella cookevillensis</name>
    <dbReference type="NCBI Taxonomy" id="437022"/>
    <lineage>
        <taxon>Bacteria</taxon>
        <taxon>Pseudomonadati</taxon>
        <taxon>Pseudomonadota</taxon>
        <taxon>Gammaproteobacteria</taxon>
        <taxon>Candidatus Berkiellales</taxon>
        <taxon>Candidatus Berkiellaceae</taxon>
        <taxon>Candidatus Berkiella</taxon>
    </lineage>
</organism>
<sequence>MLNDQPIANSEQIEIALPQPELNETEGAALSGLTAEEKQKVHTTYQSVLEEVFAREVWNVLQEMNKQFAIGGRYASILDDPQFLASKAGKALLEAQAAIQADIDDSKEPSYTNVTALCHAIEGALQSDAVKAVEGKNKAVQKGTQIAAHNFSERALSQIYVIKQFNVPKIVQNLNTITTMGEAHHTVNRKKKSWWRRMIDAVVRFVRGETKQEILEAQQRLGSIQKAATEVAGRYGVKLFTEGMKQNLEQVAAAERYEEGVEKKQNVELNIDSKMEVPPPQPGMVRQVLGGAAKAGKNIGVAVGKAAAQKMAEKISEKLPTFMSFTSAIDYVAGKDEATRHVDLNTHVRSVFENQAKTIAYDTLHSFVTEMYLAYETIGRMMENHPGIQIDYEALGFGHLAQPEFKIFMEKMARSLGYDIEDFKKNHPDWEAKHASMPLAIHLMVYATEEEKQAARARFMEGDAEKGIGAQQAATIFTDEYNRMNAGSVSDKTKNVHYNLLVDKSKQVVEQLQTKERMQKAISIALENLEPKFYDPSNQTFKTEVLGHLKQDFVKSLESNIAGFLAGPKQAQAESTHLCEAINQSMRDEMTKMLQAHYMPKWKEDPVLDELLQPQATIWSMLSQNVNQLMGWSADTQDKRERVIPHAQTLELNRDIERKQITTRNQEWTLAGANVDKSGMPRMAKQTMMNVLQKETEATWRKESQQVLQTMFNHMGGREFILELNNKLTEQYATTTNPQTKRELEQTLMVFANVIQTSDLKKLNDLSFAEYKLFFDGACQAANAIYAQKSFRTIEEQADMYMLSKALSSAKSAYVTPAMALSAYQNIYQTTFDSMTTTEMGFMMQKIYEEAGKMCQQMSQDFFSGSIDQFAYYIAERNKQKEQRARDPLYQGRAPEEETIAEKGMLGKVYDTAAMAAYYAAYPLMPVTGAYKVASTTTMFSLDVIKAKMAQRTDAVKDEKSFNKILVDCCQETIREQSFEAMFNMVSELHDLYGLIERGQQHTDENLLKKYGLGKAEDVSAFLNKVSQHLGFKDVHELALSQSLSREGGTLYEQKKAAFAKLPETEAEKREDPFVYLKNDISAENARLNQAIKGGELNAVTQYLVLVSAMDSIVCDVQLLQRETLAVDMLAPNIDETIGFDSDQAGWWAAMKETARERAQSFAVQQAQQGVMSKLQGSIAVANEFATGFIAFAKEGLDRHLQSLQAEAIAKNKKAEEDLNKIKNIQQVSAFIAEHKDYINDATFPKIASILVSKNDPALIQVFADIMKKSGMSEYSINKNFLLNAVREMSENKTYHLAALMAPFIFATKPELNDEIVALMTAANNGKSSDMPNPKFGWLQYASDQDWPKLLEIRELYVFLEQAYKSQRNEAWYIIQEIDEIEAGIRDVPSIEELASLKEQYQAAILSLERYEGGLEALQEQLREQIAIRYEDVNPQRRNPYLEALAEQLEPEIKAFKKEKERLAKASGNLQNIETLVDNPPRIAPITLAQELHQQQPASKKAKLDSDEPKPRKDIPKP</sequence>
<reference evidence="4" key="3">
    <citation type="submission" date="2021-06" db="EMBL/GenBank/DDBJ databases">
        <title>Genomic Description and Analysis of Intracellular Bacteria, Candidatus Berkiella cookevillensis and Candidatus Berkiella aquae.</title>
        <authorList>
            <person name="Kidane D.T."/>
            <person name="Mehari Y.T."/>
            <person name="Rice F.C."/>
            <person name="Arivett B.A."/>
            <person name="Farone A.L."/>
            <person name="Berk S.G."/>
            <person name="Farone M.B."/>
        </authorList>
    </citation>
    <scope>NUCLEOTIDE SEQUENCE</scope>
    <source>
        <strain evidence="4">CC99</strain>
    </source>
</reference>
<gene>
    <name evidence="4" type="ORF">CC99x_011855</name>
    <name evidence="3" type="ORF">CC99x_02101</name>
</gene>
<accession>A0A0Q9YLK0</accession>
<dbReference type="OrthoDB" id="10020467at2"/>
<feature type="compositionally biased region" description="Basic and acidic residues" evidence="2">
    <location>
        <begin position="1502"/>
        <end position="1518"/>
    </location>
</feature>
<name>A0A0Q9YLK0_9GAMM</name>
<comment type="caution">
    <text evidence="3">The sequence shown here is derived from an EMBL/GenBank/DDBJ whole genome shotgun (WGS) entry which is preliminary data.</text>
</comment>
<keyword evidence="5" id="KW-1185">Reference proteome</keyword>
<keyword evidence="1" id="KW-0175">Coiled coil</keyword>
<reference evidence="3" key="1">
    <citation type="submission" date="2015-09" db="EMBL/GenBank/DDBJ databases">
        <title>Draft Genome Sequences of Two Novel Amoeba-resistant Intranuclear Bacteria, Candidatus Berkiella cookevillensis and Candidatus Berkiella aquae.</title>
        <authorList>
            <person name="Mehari Y.T."/>
            <person name="Arivett B.A."/>
            <person name="Farone A.L."/>
            <person name="Gunderson J.H."/>
            <person name="Farone M.B."/>
        </authorList>
    </citation>
    <scope>NUCLEOTIDE SEQUENCE [LARGE SCALE GENOMIC DNA]</scope>
    <source>
        <strain evidence="3">CC99</strain>
    </source>
</reference>